<dbReference type="InterPro" id="IPR003593">
    <property type="entry name" value="AAA+_ATPase"/>
</dbReference>
<keyword evidence="9" id="KW-1185">Reference proteome</keyword>
<dbReference type="InterPro" id="IPR003439">
    <property type="entry name" value="ABC_transporter-like_ATP-bd"/>
</dbReference>
<reference evidence="8 9" key="1">
    <citation type="journal article" date="2017" name="Int. J. Syst. Evol. Microbiol.">
        <title>Aquarickettsiella crustaci n. gen. n. sp. (Gammaproteobacteria: Legionellales: Coxiellaceae); a bacterial pathogen of the freshwater crustacean: Gammarus fossarum (Malacostraca: Amphipoda).</title>
        <authorList>
            <person name="Bojko J."/>
            <person name="Dunn A.M."/>
            <person name="Stebbing P.D."/>
            <person name="Van Aerle R."/>
            <person name="Bacela-Spychalska K."/>
            <person name="Bean T.P."/>
            <person name="Stentiford G.D."/>
        </authorList>
    </citation>
    <scope>NUCLEOTIDE SEQUENCE [LARGE SCALE GENOMIC DNA]</scope>
    <source>
        <strain evidence="8">RA15029</strain>
    </source>
</reference>
<dbReference type="PROSITE" id="PS50893">
    <property type="entry name" value="ABC_TRANSPORTER_2"/>
    <property type="match status" value="1"/>
</dbReference>
<sequence>MLFKHLAFQLYSGQILHIMGANGTGKTTLLQILAGLLVPLSGNVSWNGVSIDKNVVHFTENLLYINHRLGMKAALTPAENLYLFLARRNLIKTKSKQKALENIKQVLEKLDLNLHAHVLTAQLSVGQQRRLVLAKLLLIKADCWILDEPFTALDKKGVALIASLIEEQRYRGGMVIFTSHQSDYSLQTEVKKIFLDACCV</sequence>
<dbReference type="GO" id="GO:0022857">
    <property type="term" value="F:transmembrane transporter activity"/>
    <property type="evidence" value="ECO:0007669"/>
    <property type="project" value="InterPro"/>
</dbReference>
<dbReference type="SUPFAM" id="SSF52540">
    <property type="entry name" value="P-loop containing nucleoside triphosphate hydrolases"/>
    <property type="match status" value="1"/>
</dbReference>
<proteinExistence type="predicted"/>
<keyword evidence="3" id="KW-0201">Cytochrome c-type biogenesis</keyword>
<evidence type="ECO:0000256" key="6">
    <source>
        <dbReference type="ARBA" id="ARBA00023136"/>
    </source>
</evidence>
<evidence type="ECO:0000256" key="4">
    <source>
        <dbReference type="ARBA" id="ARBA00022840"/>
    </source>
</evidence>
<dbReference type="InterPro" id="IPR005895">
    <property type="entry name" value="ABC_transptr_haem_export_CcmA"/>
</dbReference>
<keyword evidence="5" id="KW-1278">Translocase</keyword>
<comment type="caution">
    <text evidence="8">The sequence shown here is derived from an EMBL/GenBank/DDBJ whole genome shotgun (WGS) entry which is preliminary data.</text>
</comment>
<keyword evidence="2" id="KW-0547">Nucleotide-binding</keyword>
<gene>
    <name evidence="8" type="ORF">CFE62_004440</name>
</gene>
<dbReference type="PANTHER" id="PTHR43499:SF1">
    <property type="entry name" value="ABC TRANSPORTER I FAMILY MEMBER 1"/>
    <property type="match status" value="1"/>
</dbReference>
<dbReference type="InterPro" id="IPR017871">
    <property type="entry name" value="ABC_transporter-like_CS"/>
</dbReference>
<dbReference type="GO" id="GO:0016887">
    <property type="term" value="F:ATP hydrolysis activity"/>
    <property type="evidence" value="ECO:0007669"/>
    <property type="project" value="InterPro"/>
</dbReference>
<dbReference type="Pfam" id="PF00005">
    <property type="entry name" value="ABC_tran"/>
    <property type="match status" value="1"/>
</dbReference>
<evidence type="ECO:0000256" key="2">
    <source>
        <dbReference type="ARBA" id="ARBA00022741"/>
    </source>
</evidence>
<protein>
    <submittedName>
        <fullName evidence="8">Cytochrome c biogenesis heme-transporting ATPase CcmA</fullName>
    </submittedName>
</protein>
<dbReference type="InterPro" id="IPR027417">
    <property type="entry name" value="P-loop_NTPase"/>
</dbReference>
<dbReference type="GO" id="GO:0005524">
    <property type="term" value="F:ATP binding"/>
    <property type="evidence" value="ECO:0007669"/>
    <property type="project" value="UniProtKB-KW"/>
</dbReference>
<evidence type="ECO:0000256" key="3">
    <source>
        <dbReference type="ARBA" id="ARBA00022748"/>
    </source>
</evidence>
<keyword evidence="6" id="KW-0472">Membrane</keyword>
<evidence type="ECO:0000313" key="9">
    <source>
        <dbReference type="Proteomes" id="UP000226429"/>
    </source>
</evidence>
<dbReference type="GO" id="GO:0017004">
    <property type="term" value="P:cytochrome complex assembly"/>
    <property type="evidence" value="ECO:0007669"/>
    <property type="project" value="UniProtKB-KW"/>
</dbReference>
<feature type="domain" description="ABC transporter" evidence="7">
    <location>
        <begin position="1"/>
        <end position="200"/>
    </location>
</feature>
<evidence type="ECO:0000256" key="5">
    <source>
        <dbReference type="ARBA" id="ARBA00022967"/>
    </source>
</evidence>
<reference evidence="8 9" key="2">
    <citation type="journal article" date="2018" name="J. Invertebr. Pathol.">
        <title>'Candidatus Aquirickettsiella gammari' (Gammaproteobacteria: Legionellales: Coxiellaceae): A bacterial pathogen of the freshwater crustacean Gammarus fossarum (Malacostraca: Amphipoda).</title>
        <authorList>
            <person name="Bojko J."/>
            <person name="Dunn A.M."/>
            <person name="Stebbing P.D."/>
            <person name="van Aerle R."/>
            <person name="Bacela-Spychalska K."/>
            <person name="Bean T.P."/>
            <person name="Urrutia A."/>
            <person name="Stentiford G.D."/>
        </authorList>
    </citation>
    <scope>NUCLEOTIDE SEQUENCE [LARGE SCALE GENOMIC DNA]</scope>
    <source>
        <strain evidence="8">RA15029</strain>
    </source>
</reference>
<organism evidence="8 9">
    <name type="scientific">Candidatus Aquirickettsiella gammari</name>
    <dbReference type="NCBI Taxonomy" id="2016198"/>
    <lineage>
        <taxon>Bacteria</taxon>
        <taxon>Pseudomonadati</taxon>
        <taxon>Pseudomonadota</taxon>
        <taxon>Gammaproteobacteria</taxon>
        <taxon>Legionellales</taxon>
        <taxon>Coxiellaceae</taxon>
        <taxon>Candidatus Aquirickettsiella</taxon>
    </lineage>
</organism>
<dbReference type="Gene3D" id="3.40.50.300">
    <property type="entry name" value="P-loop containing nucleotide triphosphate hydrolases"/>
    <property type="match status" value="1"/>
</dbReference>
<evidence type="ECO:0000256" key="1">
    <source>
        <dbReference type="ARBA" id="ARBA00022448"/>
    </source>
</evidence>
<keyword evidence="4" id="KW-0067">ATP-binding</keyword>
<dbReference type="SMART" id="SM00382">
    <property type="entry name" value="AAA"/>
    <property type="match status" value="1"/>
</dbReference>
<evidence type="ECO:0000259" key="7">
    <source>
        <dbReference type="PROSITE" id="PS50893"/>
    </source>
</evidence>
<dbReference type="EMBL" id="NMOS02000010">
    <property type="protein sequence ID" value="RDH40356.1"/>
    <property type="molecule type" value="Genomic_DNA"/>
</dbReference>
<dbReference type="NCBIfam" id="TIGR01189">
    <property type="entry name" value="ccmA"/>
    <property type="match status" value="1"/>
</dbReference>
<accession>A0A370CJ75</accession>
<dbReference type="AlphaFoldDB" id="A0A370CJ75"/>
<dbReference type="NCBIfam" id="NF010061">
    <property type="entry name" value="PRK13538.1"/>
    <property type="match status" value="1"/>
</dbReference>
<keyword evidence="1" id="KW-0813">Transport</keyword>
<evidence type="ECO:0000313" key="8">
    <source>
        <dbReference type="EMBL" id="RDH40356.1"/>
    </source>
</evidence>
<name>A0A370CJ75_9COXI</name>
<dbReference type="PANTHER" id="PTHR43499">
    <property type="entry name" value="ABC TRANSPORTER I FAMILY MEMBER 1"/>
    <property type="match status" value="1"/>
</dbReference>
<dbReference type="Proteomes" id="UP000226429">
    <property type="component" value="Unassembled WGS sequence"/>
</dbReference>
<dbReference type="PROSITE" id="PS00211">
    <property type="entry name" value="ABC_TRANSPORTER_1"/>
    <property type="match status" value="1"/>
</dbReference>